<accession>A0A0L7QLJ6</accession>
<dbReference type="AlphaFoldDB" id="A0A0L7QLJ6"/>
<dbReference type="EMBL" id="KQ414925">
    <property type="protein sequence ID" value="KOC59386.1"/>
    <property type="molecule type" value="Genomic_DNA"/>
</dbReference>
<dbReference type="STRING" id="597456.A0A0L7QLJ6"/>
<dbReference type="GO" id="GO:0005634">
    <property type="term" value="C:nucleus"/>
    <property type="evidence" value="ECO:0007669"/>
    <property type="project" value="TreeGrafter"/>
</dbReference>
<evidence type="ECO:0000313" key="3">
    <source>
        <dbReference type="Proteomes" id="UP000053825"/>
    </source>
</evidence>
<dbReference type="GO" id="GO:0003677">
    <property type="term" value="F:DNA binding"/>
    <property type="evidence" value="ECO:0007669"/>
    <property type="project" value="TreeGrafter"/>
</dbReference>
<name>A0A0L7QLJ6_9HYME</name>
<keyword evidence="3" id="KW-1185">Reference proteome</keyword>
<dbReference type="InterPro" id="IPR004875">
    <property type="entry name" value="DDE_SF_endonuclease_dom"/>
</dbReference>
<evidence type="ECO:0000313" key="2">
    <source>
        <dbReference type="EMBL" id="KOC59386.1"/>
    </source>
</evidence>
<proteinExistence type="predicted"/>
<sequence>MAFNLAEKLNLKHTFNKETQKAGYDWLRSFFSRNPNLSVRKAESVLIPRPLGMNKPTVMKYFDLLEHVLTTNNIIGKPGNVFTMDETGLQLNNKPGHVVAIKGSKNVTSITSGERGETISVLTCCNGEGMFLPPFCIFKGKNKKEEYSDDMPPGAEIKMSEKSSYVNADIFLDWLKNHFTPRKPSGKVLLILSGHTSQTNCIETLEFAEKYEIIMISLPPHTTHYLQPLDRSFFKSLKENYNIACNNFIKNNPSRKITRLQFGSLLNFAWTKSTTVQNGISGFKATGIIPLNRHAVPEYAFLVRENDVDG</sequence>
<organism evidence="2 3">
    <name type="scientific">Habropoda laboriosa</name>
    <dbReference type="NCBI Taxonomy" id="597456"/>
    <lineage>
        <taxon>Eukaryota</taxon>
        <taxon>Metazoa</taxon>
        <taxon>Ecdysozoa</taxon>
        <taxon>Arthropoda</taxon>
        <taxon>Hexapoda</taxon>
        <taxon>Insecta</taxon>
        <taxon>Pterygota</taxon>
        <taxon>Neoptera</taxon>
        <taxon>Endopterygota</taxon>
        <taxon>Hymenoptera</taxon>
        <taxon>Apocrita</taxon>
        <taxon>Aculeata</taxon>
        <taxon>Apoidea</taxon>
        <taxon>Anthophila</taxon>
        <taxon>Apidae</taxon>
        <taxon>Habropoda</taxon>
    </lineage>
</organism>
<dbReference type="PANTHER" id="PTHR19303:SF74">
    <property type="entry name" value="POGO TRANSPOSABLE ELEMENT WITH KRAB DOMAIN"/>
    <property type="match status" value="1"/>
</dbReference>
<dbReference type="Proteomes" id="UP000053825">
    <property type="component" value="Unassembled WGS sequence"/>
</dbReference>
<protein>
    <submittedName>
        <fullName evidence="2">Jerky protein homolog-like</fullName>
    </submittedName>
</protein>
<gene>
    <name evidence="2" type="ORF">WH47_11897</name>
</gene>
<dbReference type="Gene3D" id="3.30.420.10">
    <property type="entry name" value="Ribonuclease H-like superfamily/Ribonuclease H"/>
    <property type="match status" value="1"/>
</dbReference>
<dbReference type="InterPro" id="IPR036397">
    <property type="entry name" value="RNaseH_sf"/>
</dbReference>
<reference evidence="2 3" key="1">
    <citation type="submission" date="2015-07" db="EMBL/GenBank/DDBJ databases">
        <title>The genome of Habropoda laboriosa.</title>
        <authorList>
            <person name="Pan H."/>
            <person name="Kapheim K."/>
        </authorList>
    </citation>
    <scope>NUCLEOTIDE SEQUENCE [LARGE SCALE GENOMIC DNA]</scope>
    <source>
        <strain evidence="2">0110345459</strain>
    </source>
</reference>
<dbReference type="InterPro" id="IPR050863">
    <property type="entry name" value="CenT-Element_Derived"/>
</dbReference>
<dbReference type="Pfam" id="PF03184">
    <property type="entry name" value="DDE_1"/>
    <property type="match status" value="1"/>
</dbReference>
<dbReference type="OrthoDB" id="8195605at2759"/>
<dbReference type="PANTHER" id="PTHR19303">
    <property type="entry name" value="TRANSPOSON"/>
    <property type="match status" value="1"/>
</dbReference>
<evidence type="ECO:0000259" key="1">
    <source>
        <dbReference type="Pfam" id="PF03184"/>
    </source>
</evidence>
<feature type="domain" description="DDE-1" evidence="1">
    <location>
        <begin position="117"/>
        <end position="258"/>
    </location>
</feature>